<dbReference type="AlphaFoldDB" id="A0A6B2LN23"/>
<organism evidence="2">
    <name type="scientific">Arcella intermedia</name>
    <dbReference type="NCBI Taxonomy" id="1963864"/>
    <lineage>
        <taxon>Eukaryota</taxon>
        <taxon>Amoebozoa</taxon>
        <taxon>Tubulinea</taxon>
        <taxon>Elardia</taxon>
        <taxon>Arcellinida</taxon>
        <taxon>Sphaerothecina</taxon>
        <taxon>Arcellidae</taxon>
        <taxon>Arcella</taxon>
    </lineage>
</organism>
<sequence length="125" mass="15491">MHRLSDRLPIRPVLRQPRPPLRLQRPDDPLPQSRPLRRRRLQLHADPHHADHHPDHRRYPQDHLPHGHQRARLLLHPPRRHRPWHATPHRRQPLQPHRLLHQRQHLRHQQLLPEIRHPRDDRHPT</sequence>
<name>A0A6B2LN23_9EUKA</name>
<protein>
    <submittedName>
        <fullName evidence="2">Uncharacterized protein</fullName>
    </submittedName>
</protein>
<feature type="compositionally biased region" description="Basic and acidic residues" evidence="1">
    <location>
        <begin position="114"/>
        <end position="125"/>
    </location>
</feature>
<accession>A0A6B2LN23</accession>
<feature type="region of interest" description="Disordered" evidence="1">
    <location>
        <begin position="1"/>
        <end position="125"/>
    </location>
</feature>
<reference evidence="2" key="1">
    <citation type="journal article" date="2020" name="J. Eukaryot. Microbiol.">
        <title>De novo Sequencing, Assembly and Annotation of the Transcriptome for the Free-Living Testate Amoeba Arcella intermedia.</title>
        <authorList>
            <person name="Ribeiro G.M."/>
            <person name="Porfirio-Sousa A.L."/>
            <person name="Maurer-Alcala X.X."/>
            <person name="Katz L.A."/>
            <person name="Lahr D.J.G."/>
        </authorList>
    </citation>
    <scope>NUCLEOTIDE SEQUENCE</scope>
</reference>
<feature type="compositionally biased region" description="Basic residues" evidence="1">
    <location>
        <begin position="66"/>
        <end position="108"/>
    </location>
</feature>
<dbReference type="EMBL" id="GIBP01009507">
    <property type="protein sequence ID" value="NDV38476.1"/>
    <property type="molecule type" value="Transcribed_RNA"/>
</dbReference>
<feature type="compositionally biased region" description="Basic and acidic residues" evidence="1">
    <location>
        <begin position="43"/>
        <end position="65"/>
    </location>
</feature>
<evidence type="ECO:0000256" key="1">
    <source>
        <dbReference type="SAM" id="MobiDB-lite"/>
    </source>
</evidence>
<evidence type="ECO:0000313" key="2">
    <source>
        <dbReference type="EMBL" id="NDV38476.1"/>
    </source>
</evidence>
<proteinExistence type="predicted"/>